<evidence type="ECO:0000313" key="6">
    <source>
        <dbReference type="Proteomes" id="UP000231292"/>
    </source>
</evidence>
<gene>
    <name evidence="5" type="ORF">COX41_00295</name>
</gene>
<accession>A0A2G9YMI2</accession>
<dbReference type="Pfam" id="PF00515">
    <property type="entry name" value="TPR_1"/>
    <property type="match status" value="1"/>
</dbReference>
<feature type="transmembrane region" description="Helical" evidence="4">
    <location>
        <begin position="51"/>
        <end position="72"/>
    </location>
</feature>
<dbReference type="EMBL" id="PCRK01000006">
    <property type="protein sequence ID" value="PIP19923.1"/>
    <property type="molecule type" value="Genomic_DNA"/>
</dbReference>
<keyword evidence="4" id="KW-0812">Transmembrane</keyword>
<evidence type="ECO:0000313" key="5">
    <source>
        <dbReference type="EMBL" id="PIP19923.1"/>
    </source>
</evidence>
<dbReference type="SMART" id="SM00028">
    <property type="entry name" value="TPR"/>
    <property type="match status" value="3"/>
</dbReference>
<comment type="caution">
    <text evidence="5">The sequence shown here is derived from an EMBL/GenBank/DDBJ whole genome shotgun (WGS) entry which is preliminary data.</text>
</comment>
<dbReference type="InterPro" id="IPR019734">
    <property type="entry name" value="TPR_rpt"/>
</dbReference>
<feature type="repeat" description="TPR" evidence="3">
    <location>
        <begin position="157"/>
        <end position="190"/>
    </location>
</feature>
<protein>
    <submittedName>
        <fullName evidence="5">Uncharacterized protein</fullName>
    </submittedName>
</protein>
<dbReference type="Pfam" id="PF13181">
    <property type="entry name" value="TPR_8"/>
    <property type="match status" value="1"/>
</dbReference>
<evidence type="ECO:0000256" key="2">
    <source>
        <dbReference type="ARBA" id="ARBA00022803"/>
    </source>
</evidence>
<dbReference type="Gene3D" id="1.25.40.10">
    <property type="entry name" value="Tetratricopeptide repeat domain"/>
    <property type="match status" value="2"/>
</dbReference>
<keyword evidence="2 3" id="KW-0802">TPR repeat</keyword>
<proteinExistence type="predicted"/>
<dbReference type="InterPro" id="IPR050498">
    <property type="entry name" value="Ycf3"/>
</dbReference>
<dbReference type="PANTHER" id="PTHR44858">
    <property type="entry name" value="TETRATRICOPEPTIDE REPEAT PROTEIN 6"/>
    <property type="match status" value="1"/>
</dbReference>
<dbReference type="PANTHER" id="PTHR44858:SF1">
    <property type="entry name" value="UDP-N-ACETYLGLUCOSAMINE--PEPTIDE N-ACETYLGLUCOSAMINYLTRANSFERASE SPINDLY-RELATED"/>
    <property type="match status" value="1"/>
</dbReference>
<keyword evidence="4" id="KW-0472">Membrane</keyword>
<evidence type="ECO:0000256" key="3">
    <source>
        <dbReference type="PROSITE-ProRule" id="PRU00339"/>
    </source>
</evidence>
<dbReference type="AlphaFoldDB" id="A0A2G9YMI2"/>
<dbReference type="PROSITE" id="PS50005">
    <property type="entry name" value="TPR"/>
    <property type="match status" value="1"/>
</dbReference>
<dbReference type="InterPro" id="IPR011990">
    <property type="entry name" value="TPR-like_helical_dom_sf"/>
</dbReference>
<dbReference type="PROSITE" id="PS50293">
    <property type="entry name" value="TPR_REGION"/>
    <property type="match status" value="1"/>
</dbReference>
<dbReference type="Proteomes" id="UP000231292">
    <property type="component" value="Unassembled WGS sequence"/>
</dbReference>
<name>A0A2G9YMI2_9BACT</name>
<keyword evidence="4" id="KW-1133">Transmembrane helix</keyword>
<feature type="transmembrane region" description="Helical" evidence="4">
    <location>
        <begin position="79"/>
        <end position="99"/>
    </location>
</feature>
<evidence type="ECO:0000256" key="4">
    <source>
        <dbReference type="SAM" id="Phobius"/>
    </source>
</evidence>
<reference evidence="5 6" key="1">
    <citation type="submission" date="2017-09" db="EMBL/GenBank/DDBJ databases">
        <title>Depth-based differentiation of microbial function through sediment-hosted aquifers and enrichment of novel symbionts in the deep terrestrial subsurface.</title>
        <authorList>
            <person name="Probst A.J."/>
            <person name="Ladd B."/>
            <person name="Jarett J.K."/>
            <person name="Geller-Mcgrath D.E."/>
            <person name="Sieber C.M."/>
            <person name="Emerson J.B."/>
            <person name="Anantharaman K."/>
            <person name="Thomas B.C."/>
            <person name="Malmstrom R."/>
            <person name="Stieglmeier M."/>
            <person name="Klingl A."/>
            <person name="Woyke T."/>
            <person name="Ryan C.M."/>
            <person name="Banfield J.F."/>
        </authorList>
    </citation>
    <scope>NUCLEOTIDE SEQUENCE [LARGE SCALE GENOMIC DNA]</scope>
    <source>
        <strain evidence="5">CG23_combo_of_CG06-09_8_20_14_all_41_10</strain>
    </source>
</reference>
<evidence type="ECO:0000256" key="1">
    <source>
        <dbReference type="ARBA" id="ARBA00022737"/>
    </source>
</evidence>
<organism evidence="5 6">
    <name type="scientific">Candidatus Sherwoodlollariibacterium unditelluris</name>
    <dbReference type="NCBI Taxonomy" id="1974757"/>
    <lineage>
        <taxon>Bacteria</taxon>
        <taxon>Pseudomonadati</taxon>
        <taxon>Candidatus Omnitrophota</taxon>
        <taxon>Candidatus Sherwoodlollariibacterium</taxon>
    </lineage>
</organism>
<sequence length="243" mass="27987">MKKIFRIIITGFFFVLPVFLLYFVSGLSNLMRWKTGSPLVSGYNWMRWSHLYLVLGSLFCIVMYVPAVISVIKRNLKILLIPFLAAIALIIFSIVFVGVSKNTYYSQTIEKCDQEIKNNPNDSIPLEKKATAYDELGDHGKAVEFFTEALKISLKPAYVIHDRGMAYEKNKEYDKAIQDLNKAMEMNPEEKDFIAQCYNDRGVAYFHSGQFDKSWQDVSKALEMGYRVHPGFLAALEERGYKR</sequence>
<keyword evidence="1" id="KW-0677">Repeat</keyword>
<dbReference type="SUPFAM" id="SSF48452">
    <property type="entry name" value="TPR-like"/>
    <property type="match status" value="1"/>
</dbReference>
<feature type="transmembrane region" description="Helical" evidence="4">
    <location>
        <begin position="7"/>
        <end position="31"/>
    </location>
</feature>